<dbReference type="EMBL" id="RWGY01000011">
    <property type="protein sequence ID" value="TVU28695.1"/>
    <property type="molecule type" value="Genomic_DNA"/>
</dbReference>
<feature type="region of interest" description="Disordered" evidence="5">
    <location>
        <begin position="91"/>
        <end position="110"/>
    </location>
</feature>
<dbReference type="PANTHER" id="PTHR12792:SF0">
    <property type="entry name" value="SEPARIN"/>
    <property type="match status" value="1"/>
</dbReference>
<dbReference type="Pfam" id="PF25110">
    <property type="entry name" value="TPR_ESP1"/>
    <property type="match status" value="2"/>
</dbReference>
<comment type="caution">
    <text evidence="7">The sequence shown here is derived from an EMBL/GenBank/DDBJ whole genome shotgun (WGS) entry which is preliminary data.</text>
</comment>
<evidence type="ECO:0000256" key="1">
    <source>
        <dbReference type="ARBA" id="ARBA00000451"/>
    </source>
</evidence>
<sequence length="2241" mass="249856">MEAAAADLLAALSSPSSHAGLHSRFAAYLEPFAPHLPSSNPNPKPPPKRTTKQNKQQPPPPPDSVALRPLAKRFLSFLARALQLLPPLVRKSPVSGDRAEGAPTSSSRSTASSWTALRSYLPALRGSPTQCFSSAAALCAASSRADTSPALRLRQLPPLTPFVLCSLQRPRAPSRDVALQVLCPSFQTLALPGTAGTDPEVTTLAVELTVCLANCASKGKVKEVAPYERVLSLVQQLQPWLRIVAEDVSRKYSALLVNAMSRCTFFLVAESSFFDADLVHGFGVATLKECVKAQMIDHFLAVARKVCSLVDLSWAGSTRLLLDMLKIVIDSVTRVKVDLPKIVNEFLSFVAYFSRSLISANKDVRIGASELLYKQGGCFSEVYALLSFKCFPSLCLNAPSLCDWIILSTEQAESEESSFTSADILDSEKYLQVLNKALGALAQFFCVINGKSIPLHSSAKDSRSLMHQGHPHKKYSYPQSNDNISFVAYLDSLEFVCKMLLLQANTIWNKFSDGKATHYSGNTDHVLTALHQFIDSSLAAYSCSEMSEGDNERLHEQRRTLLKALVSAIKVSFVTNKDVQKSLSSINCAVSSTWLTLEELNFFISSLGNIGVTLHNTGHLEEAPKALELCCETIWAHTRLSYCRLSAKSEGNRSIEDPLNYTLRDIIVDAFTRIAKMIDTLHRCGAKMTREIIVKSLSELLPYGNMSEYFNSSLILIKLWVKTTCKDFKDFKDDQGMHNVPLLYHSLLSYPSPLPKKLVGLIVEQELLSYGLIEALDTTFCAKMQMRIVDILLDEIYCSKEYYLERSRVLVRKAGAFRVSGVKHIHNCLECLSEAISLLDSSHNNTAVINQLAIAYCLHAHCAQEANLDGKVILENAENAYKLWSKMEIVDPSSPGMVFEQPSKAVVPLLCSLVDLLAMKGCFELQFDLCKLMIKIWKRENLPLEKLFSSLFTSGRLSHACCHIPMDQQFISYVAEHLGIDCQHTEFWRNCFKGDLPSLAMFLQKMLCSDLFFSPSCECSIGRLFSFDASVDEVNKVASSLVSEVNSDDQSSFVAGHLYYDLSERLFSGGQLFQAFSYGKEALHLRRKLLKRKFKLTSAETGKESQHRNQGLVSLEAWGPTIAEIWPDFGRSGSKRDSFLTPWNVLRCYLESTLQVALMNELIGDGAEAEFLLRTGKEISIFHGLTVFCVAFTSLLGQLYRKRHLWDDAERELKYARDIVENEAAMSCKPCKLTLEISVDMQVGDLFWSLFEKDFQKQSAANMSSALGMYQSALEKLNSSRLEFLAGSCNSHKTVSQLCCNDCVALTEHEVSNLGKEPLALKGRVLPSCHICVLLRQSSIGQCNEPTVPKGRTKNSRNAEAGPTFDVKAKRASTRLAKEQNMEINTRTRTRSKRIANVTADNGISRNDDLPADVLTRGKANYLPNGVDCSKDDICSMFGCWNCLLVKSLNSGCIQNILQFRWDCVRRRYLVSLLLKTARVSGAHKGHFGAHEVHSVYWQCISLLYFRSLPQDSYKFYGPYLVKAIMDESIGDFLPLERAEILYSMSFYLLKGIISEQSRDVCCSFSSVEMSDGVPWLLKAFVLSRESPLLLQQVCRLLACIFLLSTVDASIQLPLFSKGSLSLNHWVAYFHQISVGTHLNCQYLATLQVLPSENISKVSLVETDDNVSKLHRFPSVDVLHIEKYITEFFTKLPDIPIICISVFGDDYVNVLGESLLLPSSFPAWMLLSRFDSTCKPTTMLLPVDAIPEEIQPEDPSIKDLGNPTRVLDKKWQCPWGYSITDSVAPSFRNILEENFISLSSATLTINDVKANHVQWWSHRMKLNNYLDNFLKDIEESWLGPWKCLLLGRQLGDQHIDPASSSIIAGLEKQFKLEINPALIKAILGGGVSLDEVQECVYQLILYKGYFGRGGCCGKDRLRAFSSRHVVDKALETLRYLIKDAAEELPEPVQRDPVIFVLDTNVQMLPLENLPVLRNQEIYRMPSVGSILFALTRSSDHYKDDVIGSPFPAIDPFNTFYLLNPSGDLSSTQKEFDQLFRNYEWKGKAGSGDPIKAEELILALTNHDLFLYFGHGSGTQYVSGKDIEKLDNCAAALLMGCSSGTLHCKGSYAPRGAPLSYLSAGSPAVIANLWDVSDKDIDRFSKALLESWLQENFADDNNCSQCCQLTQELEAMNIAAKDNGRTRRKGTRGKKSKQITDSTNCCSCRRRRIATYLSEARRACRLPLLIGASPVCYGVPTIIRKK</sequence>
<dbReference type="InterPro" id="IPR005314">
    <property type="entry name" value="Peptidase_C50"/>
</dbReference>
<feature type="non-terminal residue" evidence="7">
    <location>
        <position position="1"/>
    </location>
</feature>
<name>A0A5J9UYK4_9POAL</name>
<dbReference type="Proteomes" id="UP000324897">
    <property type="component" value="Chromosome 1"/>
</dbReference>
<feature type="domain" description="Peptidase C50" evidence="6">
    <location>
        <begin position="2011"/>
        <end position="2107"/>
    </location>
</feature>
<dbReference type="GO" id="GO:0051307">
    <property type="term" value="P:meiotic chromosome separation"/>
    <property type="evidence" value="ECO:0007669"/>
    <property type="project" value="TreeGrafter"/>
</dbReference>
<proteinExistence type="predicted"/>
<dbReference type="PROSITE" id="PS51700">
    <property type="entry name" value="SEPARIN"/>
    <property type="match status" value="1"/>
</dbReference>
<dbReference type="GO" id="GO:0072686">
    <property type="term" value="C:mitotic spindle"/>
    <property type="evidence" value="ECO:0007669"/>
    <property type="project" value="TreeGrafter"/>
</dbReference>
<dbReference type="GO" id="GO:0005634">
    <property type="term" value="C:nucleus"/>
    <property type="evidence" value="ECO:0007669"/>
    <property type="project" value="InterPro"/>
</dbReference>
<accession>A0A5J9UYK4</accession>
<dbReference type="Gramene" id="TVU28695">
    <property type="protein sequence ID" value="TVU28695"/>
    <property type="gene ID" value="EJB05_20225"/>
</dbReference>
<dbReference type="GO" id="GO:0006508">
    <property type="term" value="P:proteolysis"/>
    <property type="evidence" value="ECO:0007669"/>
    <property type="project" value="InterPro"/>
</dbReference>
<dbReference type="GO" id="GO:0005737">
    <property type="term" value="C:cytoplasm"/>
    <property type="evidence" value="ECO:0007669"/>
    <property type="project" value="TreeGrafter"/>
</dbReference>
<comment type="catalytic activity">
    <reaction evidence="1">
        <text>All bonds known to be hydrolyzed by this endopeptidase have arginine in P1 and an acidic residue in P4. P6 is often occupied by an acidic residue or by a hydroxy-amino-acid residue, the phosphorylation of which enhances cleavage.</text>
        <dbReference type="EC" id="3.4.22.49"/>
    </reaction>
</comment>
<evidence type="ECO:0000313" key="8">
    <source>
        <dbReference type="Proteomes" id="UP000324897"/>
    </source>
</evidence>
<dbReference type="Pfam" id="PF03568">
    <property type="entry name" value="Separin_C"/>
    <property type="match status" value="1"/>
</dbReference>
<keyword evidence="3" id="KW-0378">Hydrolase</keyword>
<evidence type="ECO:0000256" key="5">
    <source>
        <dbReference type="SAM" id="MobiDB-lite"/>
    </source>
</evidence>
<feature type="region of interest" description="Disordered" evidence="5">
    <location>
        <begin position="32"/>
        <end position="66"/>
    </location>
</feature>
<reference evidence="7 8" key="1">
    <citation type="journal article" date="2019" name="Sci. Rep.">
        <title>A high-quality genome of Eragrostis curvula grass provides insights into Poaceae evolution and supports new strategies to enhance forage quality.</title>
        <authorList>
            <person name="Carballo J."/>
            <person name="Santos B.A.C.M."/>
            <person name="Zappacosta D."/>
            <person name="Garbus I."/>
            <person name="Selva J.P."/>
            <person name="Gallo C.A."/>
            <person name="Diaz A."/>
            <person name="Albertini E."/>
            <person name="Caccamo M."/>
            <person name="Echenique V."/>
        </authorList>
    </citation>
    <scope>NUCLEOTIDE SEQUENCE [LARGE SCALE GENOMIC DNA]</scope>
    <source>
        <strain evidence="8">cv. Victoria</strain>
        <tissue evidence="7">Leaf</tissue>
    </source>
</reference>
<dbReference type="EC" id="3.4.22.49" evidence="2"/>
<keyword evidence="8" id="KW-1185">Reference proteome</keyword>
<evidence type="ECO:0000313" key="7">
    <source>
        <dbReference type="EMBL" id="TVU28695.1"/>
    </source>
</evidence>
<keyword evidence="4" id="KW-0159">Chromosome partition</keyword>
<dbReference type="OrthoDB" id="692727at2759"/>
<organism evidence="7 8">
    <name type="scientific">Eragrostis curvula</name>
    <name type="common">weeping love grass</name>
    <dbReference type="NCBI Taxonomy" id="38414"/>
    <lineage>
        <taxon>Eukaryota</taxon>
        <taxon>Viridiplantae</taxon>
        <taxon>Streptophyta</taxon>
        <taxon>Embryophyta</taxon>
        <taxon>Tracheophyta</taxon>
        <taxon>Spermatophyta</taxon>
        <taxon>Magnoliopsida</taxon>
        <taxon>Liliopsida</taxon>
        <taxon>Poales</taxon>
        <taxon>Poaceae</taxon>
        <taxon>PACMAD clade</taxon>
        <taxon>Chloridoideae</taxon>
        <taxon>Eragrostideae</taxon>
        <taxon>Eragrostidinae</taxon>
        <taxon>Eragrostis</taxon>
    </lineage>
</organism>
<dbReference type="GO" id="GO:0004197">
    <property type="term" value="F:cysteine-type endopeptidase activity"/>
    <property type="evidence" value="ECO:0007669"/>
    <property type="project" value="InterPro"/>
</dbReference>
<evidence type="ECO:0000259" key="6">
    <source>
        <dbReference type="PROSITE" id="PS51700"/>
    </source>
</evidence>
<evidence type="ECO:0000256" key="4">
    <source>
        <dbReference type="ARBA" id="ARBA00022829"/>
    </source>
</evidence>
<dbReference type="PANTHER" id="PTHR12792">
    <property type="entry name" value="EXTRA SPINDLE POLES 1-RELATED"/>
    <property type="match status" value="1"/>
</dbReference>
<evidence type="ECO:0000256" key="2">
    <source>
        <dbReference type="ARBA" id="ARBA00012489"/>
    </source>
</evidence>
<evidence type="ECO:0000256" key="3">
    <source>
        <dbReference type="ARBA" id="ARBA00022801"/>
    </source>
</evidence>
<dbReference type="InterPro" id="IPR056933">
    <property type="entry name" value="TPR_ESP1"/>
</dbReference>
<protein>
    <recommendedName>
        <fullName evidence="2">separase</fullName>
        <ecNumber evidence="2">3.4.22.49</ecNumber>
    </recommendedName>
</protein>
<gene>
    <name evidence="7" type="ORF">EJB05_20225</name>
</gene>
<dbReference type="InterPro" id="IPR030397">
    <property type="entry name" value="SEPARIN_core_dom"/>
</dbReference>